<protein>
    <recommendedName>
        <fullName evidence="4">Flagellar hook-associated protein 1</fullName>
    </recommendedName>
</protein>
<evidence type="ECO:0000256" key="2">
    <source>
        <dbReference type="ARBA" id="ARBA00004613"/>
    </source>
</evidence>
<evidence type="ECO:0000313" key="10">
    <source>
        <dbReference type="EMBL" id="NII07637.1"/>
    </source>
</evidence>
<dbReference type="Pfam" id="PF22638">
    <property type="entry name" value="FlgK_D1"/>
    <property type="match status" value="1"/>
</dbReference>
<dbReference type="EMBL" id="JAARLZ010000008">
    <property type="protein sequence ID" value="NII07637.1"/>
    <property type="molecule type" value="Genomic_DNA"/>
</dbReference>
<dbReference type="InterPro" id="IPR049119">
    <property type="entry name" value="FlgK_D2-like"/>
</dbReference>
<dbReference type="InterPro" id="IPR010930">
    <property type="entry name" value="Flg_bb/hook_C_dom"/>
</dbReference>
<evidence type="ECO:0000256" key="6">
    <source>
        <dbReference type="ARBA" id="ARBA00023143"/>
    </source>
</evidence>
<feature type="domain" description="Flagellar hook-associated protein 1 D2-like" evidence="8">
    <location>
        <begin position="329"/>
        <end position="409"/>
    </location>
</feature>
<dbReference type="GO" id="GO:0009424">
    <property type="term" value="C:bacterial-type flagellum hook"/>
    <property type="evidence" value="ECO:0007669"/>
    <property type="project" value="InterPro"/>
</dbReference>
<keyword evidence="10" id="KW-0282">Flagellum</keyword>
<keyword evidence="5" id="KW-0964">Secreted</keyword>
<dbReference type="NCBIfam" id="TIGR02492">
    <property type="entry name" value="flgK_ends"/>
    <property type="match status" value="1"/>
</dbReference>
<evidence type="ECO:0000256" key="4">
    <source>
        <dbReference type="ARBA" id="ARBA00016244"/>
    </source>
</evidence>
<evidence type="ECO:0000256" key="5">
    <source>
        <dbReference type="ARBA" id="ARBA00022525"/>
    </source>
</evidence>
<evidence type="ECO:0000256" key="3">
    <source>
        <dbReference type="ARBA" id="ARBA00009677"/>
    </source>
</evidence>
<gene>
    <name evidence="10" type="primary">flgK</name>
    <name evidence="10" type="ORF">HBF25_14725</name>
</gene>
<dbReference type="Pfam" id="PF21158">
    <property type="entry name" value="flgK_1st_1"/>
    <property type="match status" value="1"/>
</dbReference>
<accession>A0A7X5UC70</accession>
<dbReference type="InterPro" id="IPR002371">
    <property type="entry name" value="FlgK"/>
</dbReference>
<keyword evidence="10" id="KW-0966">Cell projection</keyword>
<dbReference type="AlphaFoldDB" id="A0A7X5UC70"/>
<dbReference type="SUPFAM" id="SSF64518">
    <property type="entry name" value="Phase 1 flagellin"/>
    <property type="match status" value="2"/>
</dbReference>
<feature type="domain" description="Flagellar basal-body/hook protein C-terminal" evidence="7">
    <location>
        <begin position="583"/>
        <end position="620"/>
    </location>
</feature>
<dbReference type="RefSeq" id="WP_166949707.1">
    <property type="nucleotide sequence ID" value="NZ_CP077072.1"/>
</dbReference>
<dbReference type="GO" id="GO:0044780">
    <property type="term" value="P:bacterial-type flagellum assembly"/>
    <property type="evidence" value="ECO:0007669"/>
    <property type="project" value="InterPro"/>
</dbReference>
<dbReference type="PANTHER" id="PTHR30033:SF1">
    <property type="entry name" value="FLAGELLAR HOOK-ASSOCIATED PROTEIN 1"/>
    <property type="match status" value="1"/>
</dbReference>
<evidence type="ECO:0000313" key="11">
    <source>
        <dbReference type="Proteomes" id="UP000490980"/>
    </source>
</evidence>
<comment type="similarity">
    <text evidence="3">Belongs to the flagella basal body rod proteins family.</text>
</comment>
<evidence type="ECO:0000259" key="9">
    <source>
        <dbReference type="Pfam" id="PF22638"/>
    </source>
</evidence>
<keyword evidence="11" id="KW-1185">Reference proteome</keyword>
<evidence type="ECO:0000256" key="1">
    <source>
        <dbReference type="ARBA" id="ARBA00004365"/>
    </source>
</evidence>
<dbReference type="InterPro" id="IPR053927">
    <property type="entry name" value="FlgK_helical"/>
</dbReference>
<dbReference type="Proteomes" id="UP000490980">
    <property type="component" value="Unassembled WGS sequence"/>
</dbReference>
<dbReference type="Pfam" id="PF06429">
    <property type="entry name" value="Flg_bbr_C"/>
    <property type="match status" value="1"/>
</dbReference>
<organism evidence="10 11">
    <name type="scientific">Luteibacter anthropi</name>
    <dbReference type="NCBI Taxonomy" id="564369"/>
    <lineage>
        <taxon>Bacteria</taxon>
        <taxon>Pseudomonadati</taxon>
        <taxon>Pseudomonadota</taxon>
        <taxon>Gammaproteobacteria</taxon>
        <taxon>Lysobacterales</taxon>
        <taxon>Rhodanobacteraceae</taxon>
        <taxon>Luteibacter</taxon>
    </lineage>
</organism>
<sequence length="624" mass="63663">MADLLSTGVSGLLASQVGLATVGHNITNSNTSGYTRQTTSFNARAPQYYGNMYIGQGADAVSVQRSYSQFLTQQVWGATSGQSRAATYASLTASVNNAVSGSANLQSALDNFFGAVSDVANAPTDTASRQALIGKANSLVSTFRSLSSQFQQIDKQTNQQISSGVDDVNSLSKSIADLNGQIQKAYSGGAVPNDLLDARDQAITKLSGIVGVSVTQSSDHTVTVSIGNGQPLVSGTSFTQLSTAPNQYDSSRLEILGEGGAVISTQLGSGSLGAAIDFRTNVLDPARNQLGRAAIAMESAFNKQHAQGIDLNGNPGGDFFSIGDPSVYNSTSNKGNAQVAATVSDVSKLGSSDYIMRYDGTKWSVTTTAGVTVPSTGTGTSADPIVIDGLKITIPSGTPQAGDSFQIQPTRNAASSIGVAISDTNKIAASGPLSAAKGSSNTGSGKLGNLTVTNNADPNFNKPVSIVFTSPTTYTVDGGAPQNYTDPTTITGNGWTLKLTGAPAANDTFNVKPATSGSGDNGNALAMADVANKGVLDNGVTTVGKSYSQLISQVGTAGSAANTAQDAQQTILDNATSAQQNLSGVNLDEEAANLIRFQQAYAASAQVINAANTIFDSLLSAVRG</sequence>
<dbReference type="PRINTS" id="PR01005">
    <property type="entry name" value="FLGHOOKAP1"/>
</dbReference>
<dbReference type="GO" id="GO:0005576">
    <property type="term" value="C:extracellular region"/>
    <property type="evidence" value="ECO:0007669"/>
    <property type="project" value="UniProtKB-SubCell"/>
</dbReference>
<keyword evidence="10" id="KW-0969">Cilium</keyword>
<keyword evidence="6" id="KW-0975">Bacterial flagellum</keyword>
<name>A0A7X5UC70_9GAMM</name>
<reference evidence="10 11" key="1">
    <citation type="submission" date="2020-03" db="EMBL/GenBank/DDBJ databases">
        <authorList>
            <person name="Lai Q."/>
        </authorList>
    </citation>
    <scope>NUCLEOTIDE SEQUENCE [LARGE SCALE GENOMIC DNA]</scope>
    <source>
        <strain evidence="10 11">CCUG 25036</strain>
    </source>
</reference>
<comment type="subcellular location">
    <subcellularLocation>
        <location evidence="1">Bacterial flagellum</location>
    </subcellularLocation>
    <subcellularLocation>
        <location evidence="2">Secreted</location>
    </subcellularLocation>
</comment>
<evidence type="ECO:0000259" key="7">
    <source>
        <dbReference type="Pfam" id="PF06429"/>
    </source>
</evidence>
<evidence type="ECO:0000259" key="8">
    <source>
        <dbReference type="Pfam" id="PF21158"/>
    </source>
</evidence>
<feature type="domain" description="Flagellar hook-associated protein FlgK helical" evidence="9">
    <location>
        <begin position="101"/>
        <end position="320"/>
    </location>
</feature>
<dbReference type="PANTHER" id="PTHR30033">
    <property type="entry name" value="FLAGELLAR HOOK-ASSOCIATED PROTEIN 1"/>
    <property type="match status" value="1"/>
</dbReference>
<dbReference type="GO" id="GO:0005198">
    <property type="term" value="F:structural molecule activity"/>
    <property type="evidence" value="ECO:0007669"/>
    <property type="project" value="InterPro"/>
</dbReference>
<proteinExistence type="inferred from homology"/>
<comment type="caution">
    <text evidence="10">The sequence shown here is derived from an EMBL/GenBank/DDBJ whole genome shotgun (WGS) entry which is preliminary data.</text>
</comment>